<protein>
    <recommendedName>
        <fullName evidence="1">Fungal STAND N-terminal Goodbye domain-containing protein</fullName>
    </recommendedName>
</protein>
<evidence type="ECO:0000259" key="1">
    <source>
        <dbReference type="Pfam" id="PF17109"/>
    </source>
</evidence>
<gene>
    <name evidence="2" type="ORF">CPAG_04293</name>
</gene>
<dbReference type="AlphaFoldDB" id="A0A0J6FF95"/>
<dbReference type="Pfam" id="PF17109">
    <property type="entry name" value="Goodbye"/>
    <property type="match status" value="1"/>
</dbReference>
<organism evidence="2 3">
    <name type="scientific">Coccidioides posadasii RMSCC 3488</name>
    <dbReference type="NCBI Taxonomy" id="454284"/>
    <lineage>
        <taxon>Eukaryota</taxon>
        <taxon>Fungi</taxon>
        <taxon>Dikarya</taxon>
        <taxon>Ascomycota</taxon>
        <taxon>Pezizomycotina</taxon>
        <taxon>Eurotiomycetes</taxon>
        <taxon>Eurotiomycetidae</taxon>
        <taxon>Onygenales</taxon>
        <taxon>Onygenaceae</taxon>
        <taxon>Coccidioides</taxon>
    </lineage>
</organism>
<evidence type="ECO:0000313" key="3">
    <source>
        <dbReference type="Proteomes" id="UP000054567"/>
    </source>
</evidence>
<dbReference type="InterPro" id="IPR031350">
    <property type="entry name" value="Goodbye_dom"/>
</dbReference>
<dbReference type="Proteomes" id="UP000054567">
    <property type="component" value="Unassembled WGS sequence"/>
</dbReference>
<feature type="domain" description="Fungal STAND N-terminal Goodbye" evidence="1">
    <location>
        <begin position="52"/>
        <end position="114"/>
    </location>
</feature>
<proteinExistence type="predicted"/>
<sequence length="156" mass="17647">MGSPENPGEEDLDQMWNEAQIEFQKIRGGIRNHSPSLEWMKSLQKLARKKKLMKKRNLGSLAADAASNAFGPSTLCFNAVSYLITPAQNYSKIFDGVADLFERIPAFLDGFEVYARSKTIGVQIDLHLRRIIHELLRSFIRICALSIKISKHSKVL</sequence>
<reference evidence="2 3" key="1">
    <citation type="submission" date="2007-06" db="EMBL/GenBank/DDBJ databases">
        <title>The Genome Sequence of Coccidioides posadasii RMSCC_3488.</title>
        <authorList>
            <consortium name="Coccidioides Genome Resources Consortium"/>
            <consortium name="The Broad Institute Genome Sequencing Platform"/>
            <person name="Henn M.R."/>
            <person name="Sykes S."/>
            <person name="Young S."/>
            <person name="Jaffe D."/>
            <person name="Berlin A."/>
            <person name="Alvarez P."/>
            <person name="Butler J."/>
            <person name="Gnerre S."/>
            <person name="Grabherr M."/>
            <person name="Mauceli E."/>
            <person name="Brockman W."/>
            <person name="Kodira C."/>
            <person name="Alvarado L."/>
            <person name="Zeng Q."/>
            <person name="Crawford M."/>
            <person name="Antoine C."/>
            <person name="Devon K."/>
            <person name="Galgiani J."/>
            <person name="Orsborn K."/>
            <person name="Lewis M.L."/>
            <person name="Nusbaum C."/>
            <person name="Galagan J."/>
            <person name="Birren B."/>
        </authorList>
    </citation>
    <scope>NUCLEOTIDE SEQUENCE [LARGE SCALE GENOMIC DNA]</scope>
    <source>
        <strain evidence="2 3">RMSCC 3488</strain>
    </source>
</reference>
<accession>A0A0J6FF95</accession>
<evidence type="ECO:0000313" key="2">
    <source>
        <dbReference type="EMBL" id="KMM67960.1"/>
    </source>
</evidence>
<reference evidence="3" key="2">
    <citation type="journal article" date="2009" name="Genome Res.">
        <title>Comparative genomic analyses of the human fungal pathogens Coccidioides and their relatives.</title>
        <authorList>
            <person name="Sharpton T.J."/>
            <person name="Stajich J.E."/>
            <person name="Rounsley S.D."/>
            <person name="Gardner M.J."/>
            <person name="Wortman J.R."/>
            <person name="Jordar V.S."/>
            <person name="Maiti R."/>
            <person name="Kodira C.D."/>
            <person name="Neafsey D.E."/>
            <person name="Zeng Q."/>
            <person name="Hung C.-Y."/>
            <person name="McMahan C."/>
            <person name="Muszewska A."/>
            <person name="Grynberg M."/>
            <person name="Mandel M.A."/>
            <person name="Kellner E.M."/>
            <person name="Barker B.M."/>
            <person name="Galgiani J.N."/>
            <person name="Orbach M.J."/>
            <person name="Kirkland T.N."/>
            <person name="Cole G.T."/>
            <person name="Henn M.R."/>
            <person name="Birren B.W."/>
            <person name="Taylor J.W."/>
        </authorList>
    </citation>
    <scope>NUCLEOTIDE SEQUENCE [LARGE SCALE GENOMIC DNA]</scope>
    <source>
        <strain evidence="3">RMSCC 3488</strain>
    </source>
</reference>
<name>A0A0J6FF95_COCPO</name>
<dbReference type="VEuPathDB" id="FungiDB:CPAG_04293"/>
<reference evidence="3" key="3">
    <citation type="journal article" date="2010" name="Genome Res.">
        <title>Population genomic sequencing of Coccidioides fungi reveals recent hybridization and transposon control.</title>
        <authorList>
            <person name="Neafsey D.E."/>
            <person name="Barker B.M."/>
            <person name="Sharpton T.J."/>
            <person name="Stajich J.E."/>
            <person name="Park D.J."/>
            <person name="Whiston E."/>
            <person name="Hung C.-Y."/>
            <person name="McMahan C."/>
            <person name="White J."/>
            <person name="Sykes S."/>
            <person name="Heiman D."/>
            <person name="Young S."/>
            <person name="Zeng Q."/>
            <person name="Abouelleil A."/>
            <person name="Aftuck L."/>
            <person name="Bessette D."/>
            <person name="Brown A."/>
            <person name="FitzGerald M."/>
            <person name="Lui A."/>
            <person name="Macdonald J.P."/>
            <person name="Priest M."/>
            <person name="Orbach M.J."/>
            <person name="Galgiani J.N."/>
            <person name="Kirkland T.N."/>
            <person name="Cole G.T."/>
            <person name="Birren B.W."/>
            <person name="Henn M.R."/>
            <person name="Taylor J.W."/>
            <person name="Rounsley S.D."/>
        </authorList>
    </citation>
    <scope>NUCLEOTIDE SEQUENCE [LARGE SCALE GENOMIC DNA]</scope>
    <source>
        <strain evidence="3">RMSCC 3488</strain>
    </source>
</reference>
<dbReference type="EMBL" id="DS268110">
    <property type="protein sequence ID" value="KMM67960.1"/>
    <property type="molecule type" value="Genomic_DNA"/>
</dbReference>